<dbReference type="SUPFAM" id="SSF63829">
    <property type="entry name" value="Calcium-dependent phosphotriesterase"/>
    <property type="match status" value="1"/>
</dbReference>
<feature type="domain" description="SMP-30/Gluconolactonase/LRE-like region" evidence="3">
    <location>
        <begin position="16"/>
        <end position="270"/>
    </location>
</feature>
<dbReference type="AlphaFoldDB" id="A0A936NAJ3"/>
<dbReference type="PANTHER" id="PTHR47572:SF4">
    <property type="entry name" value="LACTONASE DRP35"/>
    <property type="match status" value="1"/>
</dbReference>
<proteinExistence type="inferred from homology"/>
<evidence type="ECO:0000313" key="4">
    <source>
        <dbReference type="EMBL" id="MBK9295522.1"/>
    </source>
</evidence>
<dbReference type="InterPro" id="IPR011042">
    <property type="entry name" value="6-blade_b-propeller_TolB-like"/>
</dbReference>
<sequence length="299" mass="31850">MARELTTLTTGGRFFEGPRWRDGTWWVSDFYRHSVYRVAPDGRQTQVLEVDTQPSGLGWLPDGRLLVVSMKDQRVLRQEPDGSVVTHADLSGLLTGVANDMVVDAIGRAWVGGFGFDLMAGEDPVASPLIRVDPDGTLSVAAAELMFPNGSVITPDGSTLIVGETIGCRYSAFTIEDDGTLSNRRVWAELAPTPTLGTFDETIGMVAVGPDGCTLDAEGQIWFADAIGSRCVRVAEGGEITDEIAMPEGLGAFACMLGGEDGTTLLICAAPDFFEHLRAEATEAVLLTTTVDVPHAGMP</sequence>
<gene>
    <name evidence="4" type="ORF">IPN02_01330</name>
</gene>
<dbReference type="GO" id="GO:0016787">
    <property type="term" value="F:hydrolase activity"/>
    <property type="evidence" value="ECO:0007669"/>
    <property type="project" value="UniProtKB-KW"/>
</dbReference>
<comment type="caution">
    <text evidence="4">The sequence shown here is derived from an EMBL/GenBank/DDBJ whole genome shotgun (WGS) entry which is preliminary data.</text>
</comment>
<dbReference type="Pfam" id="PF08450">
    <property type="entry name" value="SGL"/>
    <property type="match status" value="1"/>
</dbReference>
<evidence type="ECO:0000256" key="2">
    <source>
        <dbReference type="ARBA" id="ARBA00022801"/>
    </source>
</evidence>
<comment type="similarity">
    <text evidence="1">Belongs to the SMP-30/CGR1 family.</text>
</comment>
<dbReference type="InterPro" id="IPR051262">
    <property type="entry name" value="SMP-30/CGR1_Lactonase"/>
</dbReference>
<organism evidence="4 5">
    <name type="scientific">Candidatus Neomicrothrix subdominans</name>
    <dbReference type="NCBI Taxonomy" id="2954438"/>
    <lineage>
        <taxon>Bacteria</taxon>
        <taxon>Bacillati</taxon>
        <taxon>Actinomycetota</taxon>
        <taxon>Acidimicrobiia</taxon>
        <taxon>Acidimicrobiales</taxon>
        <taxon>Microthrixaceae</taxon>
        <taxon>Candidatus Neomicrothrix</taxon>
    </lineage>
</organism>
<dbReference type="EMBL" id="JADJZA010000001">
    <property type="protein sequence ID" value="MBK9295522.1"/>
    <property type="molecule type" value="Genomic_DNA"/>
</dbReference>
<dbReference type="InterPro" id="IPR013658">
    <property type="entry name" value="SGL"/>
</dbReference>
<evidence type="ECO:0000259" key="3">
    <source>
        <dbReference type="Pfam" id="PF08450"/>
    </source>
</evidence>
<dbReference type="Proteomes" id="UP000727993">
    <property type="component" value="Unassembled WGS sequence"/>
</dbReference>
<keyword evidence="2" id="KW-0378">Hydrolase</keyword>
<evidence type="ECO:0000313" key="5">
    <source>
        <dbReference type="Proteomes" id="UP000727993"/>
    </source>
</evidence>
<reference evidence="4 5" key="1">
    <citation type="submission" date="2020-10" db="EMBL/GenBank/DDBJ databases">
        <title>Connecting structure to function with the recovery of over 1000 high-quality activated sludge metagenome-assembled genomes encoding full-length rRNA genes using long-read sequencing.</title>
        <authorList>
            <person name="Singleton C.M."/>
            <person name="Petriglieri F."/>
            <person name="Kristensen J.M."/>
            <person name="Kirkegaard R.H."/>
            <person name="Michaelsen T.Y."/>
            <person name="Andersen M.H."/>
            <person name="Karst S.M."/>
            <person name="Dueholm M.S."/>
            <person name="Nielsen P.H."/>
            <person name="Albertsen M."/>
        </authorList>
    </citation>
    <scope>NUCLEOTIDE SEQUENCE [LARGE SCALE GENOMIC DNA]</scope>
    <source>
        <strain evidence="4">Lyne_18-Q3-R50-59_MAXAC.006</strain>
    </source>
</reference>
<evidence type="ECO:0000256" key="1">
    <source>
        <dbReference type="ARBA" id="ARBA00008853"/>
    </source>
</evidence>
<dbReference type="PANTHER" id="PTHR47572">
    <property type="entry name" value="LIPOPROTEIN-RELATED"/>
    <property type="match status" value="1"/>
</dbReference>
<name>A0A936NAJ3_9ACTN</name>
<protein>
    <submittedName>
        <fullName evidence="4">SMP-30/gluconolactonase/LRE family protein</fullName>
    </submittedName>
</protein>
<accession>A0A936NAJ3</accession>
<dbReference type="Gene3D" id="2.120.10.30">
    <property type="entry name" value="TolB, C-terminal domain"/>
    <property type="match status" value="1"/>
</dbReference>